<comment type="caution">
    <text evidence="3">The sequence shown here is derived from an EMBL/GenBank/DDBJ whole genome shotgun (WGS) entry which is preliminary data.</text>
</comment>
<feature type="domain" description="Serine dehydratase-like alpha subunit" evidence="2">
    <location>
        <begin position="183"/>
        <end position="421"/>
    </location>
</feature>
<dbReference type="RefSeq" id="WP_209661403.1">
    <property type="nucleotide sequence ID" value="NZ_JAGGLI010000026.1"/>
</dbReference>
<protein>
    <recommendedName>
        <fullName evidence="1">UPF0597 protein J2Z35_002152</fullName>
    </recommendedName>
</protein>
<organism evidence="3 4">
    <name type="scientific">Acetoanaerobium pronyense</name>
    <dbReference type="NCBI Taxonomy" id="1482736"/>
    <lineage>
        <taxon>Bacteria</taxon>
        <taxon>Bacillati</taxon>
        <taxon>Bacillota</taxon>
        <taxon>Clostridia</taxon>
        <taxon>Peptostreptococcales</taxon>
        <taxon>Filifactoraceae</taxon>
        <taxon>Acetoanaerobium</taxon>
    </lineage>
</organism>
<comment type="similarity">
    <text evidence="1">Belongs to the UPF0597 family.</text>
</comment>
<evidence type="ECO:0000259" key="2">
    <source>
        <dbReference type="Pfam" id="PF03313"/>
    </source>
</evidence>
<dbReference type="InterPro" id="IPR005130">
    <property type="entry name" value="Ser_deHydtase-like_asu"/>
</dbReference>
<sequence>MKLEEMILTTLKNEVVPVTGCTEPVAVTLCCAKAREILGEDVKSAEVFVSPNIYKNGLAVGVPHTGESGLDIASAMGLISGDSSKGLGILDFMEKDVLKKAKVFLSEGRLGLNIEDTKEKIYIRVNLKGEKSTSTVIIKGKHDNIAYVEKDKIILKDSKDDNSSGNNSCSKEIYTYNIKDIVESIEKIPHSELAFMLDGLLMNEKIANYGLKNPLGMEVGFTLQSYVKNGILASDLMNDAKILTAAASDARMSGANLPVMSSNGSGNNGLTAILPIVAYKNKFKTDDERLAKALAMSHIINSYVKHYIGRLSALCGCGVAAGTGAGVAITWLMGGKAKEIEGTIKNIIADISGMICDGAKIGCALKLSTSASVAIQGALLSLAGKVAPDDNGIVSDTAEESIKNLRDVAVIGMEKADSVIIKAMQRKAPKMANF</sequence>
<evidence type="ECO:0000256" key="1">
    <source>
        <dbReference type="HAMAP-Rule" id="MF_01845"/>
    </source>
</evidence>
<reference evidence="3 4" key="1">
    <citation type="submission" date="2021-03" db="EMBL/GenBank/DDBJ databases">
        <title>Genomic Encyclopedia of Type Strains, Phase IV (KMG-IV): sequencing the most valuable type-strain genomes for metagenomic binning, comparative biology and taxonomic classification.</title>
        <authorList>
            <person name="Goeker M."/>
        </authorList>
    </citation>
    <scope>NUCLEOTIDE SEQUENCE [LARGE SCALE GENOMIC DNA]</scope>
    <source>
        <strain evidence="3 4">DSM 27512</strain>
    </source>
</reference>
<dbReference type="Proteomes" id="UP001314903">
    <property type="component" value="Unassembled WGS sequence"/>
</dbReference>
<proteinExistence type="inferred from homology"/>
<gene>
    <name evidence="3" type="ORF">J2Z35_002152</name>
</gene>
<dbReference type="EMBL" id="JAGGLI010000026">
    <property type="protein sequence ID" value="MBP2028351.1"/>
    <property type="molecule type" value="Genomic_DNA"/>
</dbReference>
<dbReference type="HAMAP" id="MF_01845">
    <property type="entry name" value="UPF0597"/>
    <property type="match status" value="1"/>
</dbReference>
<keyword evidence="4" id="KW-1185">Reference proteome</keyword>
<dbReference type="PANTHER" id="PTHR30501">
    <property type="entry name" value="UPF0597 PROTEIN YHAM"/>
    <property type="match status" value="1"/>
</dbReference>
<dbReference type="PANTHER" id="PTHR30501:SF2">
    <property type="entry name" value="UPF0597 PROTEIN YHAM"/>
    <property type="match status" value="1"/>
</dbReference>
<name>A0ABS4KMG9_9FIRM</name>
<evidence type="ECO:0000313" key="4">
    <source>
        <dbReference type="Proteomes" id="UP001314903"/>
    </source>
</evidence>
<dbReference type="PIRSF" id="PIRSF006054">
    <property type="entry name" value="UCP006054"/>
    <property type="match status" value="1"/>
</dbReference>
<dbReference type="Pfam" id="PF03313">
    <property type="entry name" value="SDH_alpha"/>
    <property type="match status" value="1"/>
</dbReference>
<evidence type="ECO:0000313" key="3">
    <source>
        <dbReference type="EMBL" id="MBP2028351.1"/>
    </source>
</evidence>
<dbReference type="InterPro" id="IPR021144">
    <property type="entry name" value="UPF0597"/>
</dbReference>
<accession>A0ABS4KMG9</accession>